<dbReference type="EMBL" id="CAOQHR010000010">
    <property type="protein sequence ID" value="CAI6340464.1"/>
    <property type="molecule type" value="Genomic_DNA"/>
</dbReference>
<feature type="compositionally biased region" description="Polar residues" evidence="1">
    <location>
        <begin position="52"/>
        <end position="73"/>
    </location>
</feature>
<evidence type="ECO:0000256" key="1">
    <source>
        <dbReference type="SAM" id="MobiDB-lite"/>
    </source>
</evidence>
<name>A0A9W4URE3_9PLEO</name>
<feature type="compositionally biased region" description="Polar residues" evidence="1">
    <location>
        <begin position="131"/>
        <end position="140"/>
    </location>
</feature>
<organism evidence="2 3">
    <name type="scientific">Periconia digitata</name>
    <dbReference type="NCBI Taxonomy" id="1303443"/>
    <lineage>
        <taxon>Eukaryota</taxon>
        <taxon>Fungi</taxon>
        <taxon>Dikarya</taxon>
        <taxon>Ascomycota</taxon>
        <taxon>Pezizomycotina</taxon>
        <taxon>Dothideomycetes</taxon>
        <taxon>Pleosporomycetidae</taxon>
        <taxon>Pleosporales</taxon>
        <taxon>Massarineae</taxon>
        <taxon>Periconiaceae</taxon>
        <taxon>Periconia</taxon>
    </lineage>
</organism>
<proteinExistence type="predicted"/>
<feature type="compositionally biased region" description="Low complexity" evidence="1">
    <location>
        <begin position="1"/>
        <end position="13"/>
    </location>
</feature>
<dbReference type="Proteomes" id="UP001152607">
    <property type="component" value="Unassembled WGS sequence"/>
</dbReference>
<keyword evidence="3" id="KW-1185">Reference proteome</keyword>
<sequence>MSPHYGSYRSRYGGPRRPHYSKRQRDLIRQGINPLVQPPPQQRNNLNPNPVSTPTTSAQNIQNANGSSAQDTANGADRDEHGNGTHTPARRSCTRNERYPARSRRNVVEEDEEEEESKDHITPNPRRSGANRAQSKSLNARSRHTVVPNSESDPSLSKLF</sequence>
<feature type="compositionally biased region" description="Polar residues" evidence="1">
    <location>
        <begin position="147"/>
        <end position="160"/>
    </location>
</feature>
<gene>
    <name evidence="2" type="ORF">PDIGIT_LOCUS13640</name>
</gene>
<evidence type="ECO:0000313" key="3">
    <source>
        <dbReference type="Proteomes" id="UP001152607"/>
    </source>
</evidence>
<evidence type="ECO:0000313" key="2">
    <source>
        <dbReference type="EMBL" id="CAI6340464.1"/>
    </source>
</evidence>
<comment type="caution">
    <text evidence="2">The sequence shown here is derived from an EMBL/GenBank/DDBJ whole genome shotgun (WGS) entry which is preliminary data.</text>
</comment>
<accession>A0A9W4URE3</accession>
<dbReference type="AlphaFoldDB" id="A0A9W4URE3"/>
<reference evidence="2" key="1">
    <citation type="submission" date="2023-01" db="EMBL/GenBank/DDBJ databases">
        <authorList>
            <person name="Van Ghelder C."/>
            <person name="Rancurel C."/>
        </authorList>
    </citation>
    <scope>NUCLEOTIDE SEQUENCE</scope>
    <source>
        <strain evidence="2">CNCM I-4278</strain>
    </source>
</reference>
<protein>
    <submittedName>
        <fullName evidence="2">Uncharacterized protein</fullName>
    </submittedName>
</protein>
<feature type="region of interest" description="Disordered" evidence="1">
    <location>
        <begin position="1"/>
        <end position="160"/>
    </location>
</feature>